<dbReference type="PANTHER" id="PTHR48419:SF1">
    <property type="entry name" value="SULFOTRANSFERASE DOMAIN-CONTAINING PROTEIN"/>
    <property type="match status" value="1"/>
</dbReference>
<accession>A0A8K0W3Q9</accession>
<evidence type="ECO:0000313" key="1">
    <source>
        <dbReference type="EMBL" id="KAH7093589.1"/>
    </source>
</evidence>
<evidence type="ECO:0000313" key="2">
    <source>
        <dbReference type="Proteomes" id="UP000813461"/>
    </source>
</evidence>
<comment type="caution">
    <text evidence="1">The sequence shown here is derived from an EMBL/GenBank/DDBJ whole genome shotgun (WGS) entry which is preliminary data.</text>
</comment>
<keyword evidence="2" id="KW-1185">Reference proteome</keyword>
<dbReference type="PANTHER" id="PTHR48419">
    <property type="entry name" value="SULFOTRANSFERASE DOMAIN-CONTAINING PROTEIN"/>
    <property type="match status" value="1"/>
</dbReference>
<dbReference type="EMBL" id="JAGMVJ010000002">
    <property type="protein sequence ID" value="KAH7093589.1"/>
    <property type="molecule type" value="Genomic_DNA"/>
</dbReference>
<gene>
    <name evidence="1" type="ORF">FB567DRAFT_177029</name>
</gene>
<sequence length="334" mass="38378">MASSPRSQPPVHNILFTIPRTASNLVTRLLNLPNQPSIVPHPKDGYFFIHALTSRYTHKTFDRPFRDLSSSQQRTLSSSFQISLTLWSDLVTQATVRKKGTYIKEHINWTIRPDIESHFLYDKSWSSAHHEGSTFNPTYIPDSFLLNTVRPTLLIRHPALTFPSLMRTAIDNEGFDALLTRASENSMRWEATYYWHVTLYKFYTAHSSYPHASFDASVTYPIILDAADLSSPELVRKYAAAVGLDPEVVRFEWDEAKKEDIAELGKVEKRMKDTLLASRCIRRDKLGGGKALDLGVEKEGWKREFGDVLGERVGKLVNDAMGEYEWLWERRLRI</sequence>
<dbReference type="Proteomes" id="UP000813461">
    <property type="component" value="Unassembled WGS sequence"/>
</dbReference>
<protein>
    <submittedName>
        <fullName evidence="1">Uncharacterized protein</fullName>
    </submittedName>
</protein>
<dbReference type="OrthoDB" id="3650366at2759"/>
<organism evidence="1 2">
    <name type="scientific">Paraphoma chrysanthemicola</name>
    <dbReference type="NCBI Taxonomy" id="798071"/>
    <lineage>
        <taxon>Eukaryota</taxon>
        <taxon>Fungi</taxon>
        <taxon>Dikarya</taxon>
        <taxon>Ascomycota</taxon>
        <taxon>Pezizomycotina</taxon>
        <taxon>Dothideomycetes</taxon>
        <taxon>Pleosporomycetidae</taxon>
        <taxon>Pleosporales</taxon>
        <taxon>Pleosporineae</taxon>
        <taxon>Phaeosphaeriaceae</taxon>
        <taxon>Paraphoma</taxon>
    </lineage>
</organism>
<name>A0A8K0W3Q9_9PLEO</name>
<proteinExistence type="predicted"/>
<dbReference type="InterPro" id="IPR053226">
    <property type="entry name" value="Pyrrolopyrazine_biosynth_F"/>
</dbReference>
<dbReference type="AlphaFoldDB" id="A0A8K0W3Q9"/>
<reference evidence="1" key="1">
    <citation type="journal article" date="2021" name="Nat. Commun.">
        <title>Genetic determinants of endophytism in the Arabidopsis root mycobiome.</title>
        <authorList>
            <person name="Mesny F."/>
            <person name="Miyauchi S."/>
            <person name="Thiergart T."/>
            <person name="Pickel B."/>
            <person name="Atanasova L."/>
            <person name="Karlsson M."/>
            <person name="Huettel B."/>
            <person name="Barry K.W."/>
            <person name="Haridas S."/>
            <person name="Chen C."/>
            <person name="Bauer D."/>
            <person name="Andreopoulos W."/>
            <person name="Pangilinan J."/>
            <person name="LaButti K."/>
            <person name="Riley R."/>
            <person name="Lipzen A."/>
            <person name="Clum A."/>
            <person name="Drula E."/>
            <person name="Henrissat B."/>
            <person name="Kohler A."/>
            <person name="Grigoriev I.V."/>
            <person name="Martin F.M."/>
            <person name="Hacquard S."/>
        </authorList>
    </citation>
    <scope>NUCLEOTIDE SEQUENCE</scope>
    <source>
        <strain evidence="1">MPI-SDFR-AT-0120</strain>
    </source>
</reference>